<dbReference type="PANTHER" id="PTHR33153:SF3">
    <property type="entry name" value="TRAFFICKING PROTEIN PARTICLE COMPLEX SUBUNIT 11 DOMAIN-CONTAINING PROTEIN"/>
    <property type="match status" value="1"/>
</dbReference>
<gene>
    <name evidence="3" type="ORF">R1sor_019130</name>
</gene>
<dbReference type="AlphaFoldDB" id="A0ABD3IBM6"/>
<name>A0ABD3IBM6_9MARC</name>
<keyword evidence="4" id="KW-1185">Reference proteome</keyword>
<feature type="compositionally biased region" description="Polar residues" evidence="1">
    <location>
        <begin position="1059"/>
        <end position="1076"/>
    </location>
</feature>
<dbReference type="PANTHER" id="PTHR33153">
    <property type="entry name" value="MYND-TYPE DOMAIN-CONTAINING PROTEIN"/>
    <property type="match status" value="1"/>
</dbReference>
<feature type="region of interest" description="Disordered" evidence="1">
    <location>
        <begin position="57"/>
        <end position="160"/>
    </location>
</feature>
<feature type="compositionally biased region" description="Basic residues" evidence="1">
    <location>
        <begin position="107"/>
        <end position="120"/>
    </location>
</feature>
<evidence type="ECO:0000313" key="3">
    <source>
        <dbReference type="EMBL" id="KAL3701108.1"/>
    </source>
</evidence>
<dbReference type="EMBL" id="JBJQOH010000001">
    <property type="protein sequence ID" value="KAL3701108.1"/>
    <property type="molecule type" value="Genomic_DNA"/>
</dbReference>
<feature type="region of interest" description="Disordered" evidence="1">
    <location>
        <begin position="851"/>
        <end position="874"/>
    </location>
</feature>
<feature type="region of interest" description="Disordered" evidence="1">
    <location>
        <begin position="1043"/>
        <end position="1076"/>
    </location>
</feature>
<evidence type="ECO:0000259" key="2">
    <source>
        <dbReference type="Pfam" id="PF25273"/>
    </source>
</evidence>
<sequence>MSGSPKSKSRSGAGQTKLYARIQSLNGKDEANVPVAKEKQIVQSSAEQVYARIHLPREIAKKSQVPSAQRLSKGVKGKRRIDRSQDSETPGSNCERNLVLSDFSKRTREHSKKSQAKTRRQLQLDGKDEDDQGKSTAKKKCSSHISLSSDSEPQGESSAFSKEDIAMELSPVRSFFPSGRKIPKASAGESPLGQVQHFVLSPKSYQPGSLMRLPAQFDTPLSPVENLRRRIDFTESVAVTDDEATSPLLIHGPNRPMNKDDTMKGAKIKRVNLRTRMTPIPGVIDEAFKAESLETSTIAELKRVVCCRRNCLKLTSTQAVYNYRQDYFRHESKLRNVVLSWGLPIQGRYYSLPGGRLVCRTAFKKIYRVGNNRLRRLRERSHADVISDRRGGRQTTAGGLVLQEWMDTFFRGHCERLPNQPTYHLPDNFTKHEVYEYYKTSLDSSDPASLLAFSSFTKVWRKEFPNVKIPRRNRFAVCELCTELKARRDNAVLAEKKALASRALMIHREQQMQERVKLSKHRRKCLVSSSKYLGIVIDGMDQKKTAIPHWPSPPKNVDKDSQIKVHVVGALLFNETVQSRAFLMFGNIKADANLTVSVIQKIICEWEGALPEVLYLQLDNTTRENKNGVLLGYLNLLVQQGIFRKVKIGFLLVGHTHDQIDQMFSRFSVRLRREKCFTLPSLVETIEAAYKPKPKVIMLKETWDFTEWFRSPTKLLESLHGITFNQQFRIKMIEEKAKMWAKQFSTDEFWLPSEGVTHLKAMPESDRRILSSEQHPLKAYCEMKKSSLEGRDLDPVKSVESIHLNLRTNCYKYFSALDIEWWESFFLEQLDLGNYIKSGTRAPLMEQLEFPRARPTSSSPLATEPDEAEASRPVEVEDIREEVLGNRRMIYTGTHRPEPGTIAHAKKYHLGDLSELQVNSLIAVVCEEDELERPFWIAKVINIQSFIEKDNKKIPKEVYVQWFATESSDAYTGRYFPSVEKIIGKGRGRRLLHKQMLNLTDVSVLAFGFELTQRSILRVTTVKVIKENLFSFERTKMLPPIEEENRRLSEEENSHSDDCQVSQDNVSETSSWLRLD</sequence>
<protein>
    <recommendedName>
        <fullName evidence="2">DUF7869 domain-containing protein</fullName>
    </recommendedName>
</protein>
<dbReference type="InterPro" id="IPR057191">
    <property type="entry name" value="DUF7869"/>
</dbReference>
<feature type="compositionally biased region" description="Polar residues" evidence="1">
    <location>
        <begin position="143"/>
        <end position="160"/>
    </location>
</feature>
<evidence type="ECO:0000256" key="1">
    <source>
        <dbReference type="SAM" id="MobiDB-lite"/>
    </source>
</evidence>
<feature type="domain" description="DUF7869" evidence="2">
    <location>
        <begin position="555"/>
        <end position="747"/>
    </location>
</feature>
<proteinExistence type="predicted"/>
<dbReference type="Proteomes" id="UP001633002">
    <property type="component" value="Unassembled WGS sequence"/>
</dbReference>
<accession>A0ABD3IBM6</accession>
<reference evidence="3 4" key="1">
    <citation type="submission" date="2024-09" db="EMBL/GenBank/DDBJ databases">
        <title>Chromosome-scale assembly of Riccia sorocarpa.</title>
        <authorList>
            <person name="Paukszto L."/>
        </authorList>
    </citation>
    <scope>NUCLEOTIDE SEQUENCE [LARGE SCALE GENOMIC DNA]</scope>
    <source>
        <strain evidence="3">LP-2024</strain>
        <tissue evidence="3">Aerial parts of the thallus</tissue>
    </source>
</reference>
<dbReference type="Pfam" id="PF25273">
    <property type="entry name" value="DUF7869"/>
    <property type="match status" value="1"/>
</dbReference>
<organism evidence="3 4">
    <name type="scientific">Riccia sorocarpa</name>
    <dbReference type="NCBI Taxonomy" id="122646"/>
    <lineage>
        <taxon>Eukaryota</taxon>
        <taxon>Viridiplantae</taxon>
        <taxon>Streptophyta</taxon>
        <taxon>Embryophyta</taxon>
        <taxon>Marchantiophyta</taxon>
        <taxon>Marchantiopsida</taxon>
        <taxon>Marchantiidae</taxon>
        <taxon>Marchantiales</taxon>
        <taxon>Ricciaceae</taxon>
        <taxon>Riccia</taxon>
    </lineage>
</organism>
<comment type="caution">
    <text evidence="3">The sequence shown here is derived from an EMBL/GenBank/DDBJ whole genome shotgun (WGS) entry which is preliminary data.</text>
</comment>
<evidence type="ECO:0000313" key="4">
    <source>
        <dbReference type="Proteomes" id="UP001633002"/>
    </source>
</evidence>
<feature type="compositionally biased region" description="Basic and acidic residues" evidence="1">
    <location>
        <begin position="1043"/>
        <end position="1058"/>
    </location>
</feature>